<dbReference type="InterPro" id="IPR003695">
    <property type="entry name" value="Ppx_GppA_N"/>
</dbReference>
<dbReference type="AlphaFoldDB" id="C6XK59"/>
<dbReference type="InterPro" id="IPR050273">
    <property type="entry name" value="GppA/Ppx_hydrolase"/>
</dbReference>
<reference evidence="4" key="1">
    <citation type="journal article" date="2011" name="J. Bacteriol.">
        <title>Genome sequences of eight morphologically diverse alphaproteobacteria.</title>
        <authorList>
            <consortium name="US DOE Joint Genome Institute"/>
            <person name="Brown P.J."/>
            <person name="Kysela D.T."/>
            <person name="Buechlein A."/>
            <person name="Hemmerich C."/>
            <person name="Brun Y.V."/>
        </authorList>
    </citation>
    <scope>NUCLEOTIDE SEQUENCE [LARGE SCALE GENOMIC DNA]</scope>
    <source>
        <strain evidence="4">ATCC 49814 / DSM 5838 / IFAM 1418</strain>
    </source>
</reference>
<evidence type="ECO:0000313" key="3">
    <source>
        <dbReference type="EMBL" id="ACT59504.1"/>
    </source>
</evidence>
<sequence length="390" mass="42234">MARKMTAPKKPYRGSGAKNRSATFAALDLGTNNCRLLVADRAGDGFRVLDSYSRIVRLGEGLASSGQLSETAMDRAVEALKNCKTKLDKYRNCQVRCITTQACRAASNGNEFLQRVKKTTGLKLETISPKEEAKLALLGSLDLVDDSKDFTLVVDIGGGSTELSWVDAKAAKRRGVSGSAARPPILGWASFPVGVVTLSETFPEHADGGDPFWYDKLVEYVVKLLRENDAADRFGPLFEAGRGQLLGTSGTVTSLAAVHLGLSKYTRSAVDGVWVSQEGMDAARDKLRFATPEKRATEPCIGPDRAELVLAGCAILDAVWQIWPSERLRAADRGLREGVLLSLIHSNKPAGKKKRKRTRNVKNQNNTNAKPKTNALNGTDNLSDSLDKLS</sequence>
<dbReference type="CDD" id="cd24054">
    <property type="entry name" value="ASKHA_NBD_AaPPX-GppA_MtPPX2-like"/>
    <property type="match status" value="1"/>
</dbReference>
<name>C6XK59_HIRBI</name>
<protein>
    <submittedName>
        <fullName evidence="3">Ppx/GppA phosphatase</fullName>
    </submittedName>
</protein>
<dbReference type="PANTHER" id="PTHR30005">
    <property type="entry name" value="EXOPOLYPHOSPHATASE"/>
    <property type="match status" value="1"/>
</dbReference>
<dbReference type="HOGENOM" id="CLU_025908_0_0_5"/>
<feature type="domain" description="Ppx/GppA phosphatase N-terminal" evidence="2">
    <location>
        <begin position="38"/>
        <end position="346"/>
    </location>
</feature>
<evidence type="ECO:0000256" key="1">
    <source>
        <dbReference type="SAM" id="MobiDB-lite"/>
    </source>
</evidence>
<dbReference type="Gene3D" id="3.30.420.40">
    <property type="match status" value="1"/>
</dbReference>
<dbReference type="OrthoDB" id="9793035at2"/>
<dbReference type="GO" id="GO:0016462">
    <property type="term" value="F:pyrophosphatase activity"/>
    <property type="evidence" value="ECO:0007669"/>
    <property type="project" value="TreeGrafter"/>
</dbReference>
<feature type="compositionally biased region" description="Basic residues" evidence="1">
    <location>
        <begin position="350"/>
        <end position="360"/>
    </location>
</feature>
<accession>C6XK59</accession>
<feature type="compositionally biased region" description="Polar residues" evidence="1">
    <location>
        <begin position="369"/>
        <end position="384"/>
    </location>
</feature>
<dbReference type="Proteomes" id="UP000002745">
    <property type="component" value="Chromosome"/>
</dbReference>
<dbReference type="PANTHER" id="PTHR30005:SF0">
    <property type="entry name" value="RETROGRADE REGULATION PROTEIN 2"/>
    <property type="match status" value="1"/>
</dbReference>
<evidence type="ECO:0000313" key="4">
    <source>
        <dbReference type="Proteomes" id="UP000002745"/>
    </source>
</evidence>
<evidence type="ECO:0000259" key="2">
    <source>
        <dbReference type="Pfam" id="PF02541"/>
    </source>
</evidence>
<dbReference type="Pfam" id="PF02541">
    <property type="entry name" value="Ppx-GppA"/>
    <property type="match status" value="1"/>
</dbReference>
<dbReference type="Gene3D" id="3.30.420.150">
    <property type="entry name" value="Exopolyphosphatase. Domain 2"/>
    <property type="match status" value="1"/>
</dbReference>
<dbReference type="STRING" id="582402.Hbal_1818"/>
<dbReference type="EMBL" id="CP001678">
    <property type="protein sequence ID" value="ACT59504.1"/>
    <property type="molecule type" value="Genomic_DNA"/>
</dbReference>
<dbReference type="eggNOG" id="COG0248">
    <property type="taxonomic scope" value="Bacteria"/>
</dbReference>
<feature type="region of interest" description="Disordered" evidence="1">
    <location>
        <begin position="346"/>
        <end position="390"/>
    </location>
</feature>
<gene>
    <name evidence="3" type="ordered locus">Hbal_1818</name>
</gene>
<dbReference type="SUPFAM" id="SSF53067">
    <property type="entry name" value="Actin-like ATPase domain"/>
    <property type="match status" value="2"/>
</dbReference>
<dbReference type="InterPro" id="IPR043129">
    <property type="entry name" value="ATPase_NBD"/>
</dbReference>
<keyword evidence="4" id="KW-1185">Reference proteome</keyword>
<organism evidence="3 4">
    <name type="scientific">Hirschia baltica (strain ATCC 49814 / DSM 5838 / IFAM 1418)</name>
    <dbReference type="NCBI Taxonomy" id="582402"/>
    <lineage>
        <taxon>Bacteria</taxon>
        <taxon>Pseudomonadati</taxon>
        <taxon>Pseudomonadota</taxon>
        <taxon>Alphaproteobacteria</taxon>
        <taxon>Hyphomonadales</taxon>
        <taxon>Hyphomonadaceae</taxon>
        <taxon>Hirschia</taxon>
    </lineage>
</organism>
<proteinExistence type="predicted"/>
<dbReference type="KEGG" id="hba:Hbal_1818"/>